<sequence length="408" mass="44794">MINKKYILNKSPDKFKLSCLLSGDVHIRSFECGSITSVDILPSEVQQLTQIIHRTSIKIFIRGMDSGNLEPENAVIQVVEDVTTDPQNLNKVGEDDLDSSRARMNESCEDVNNDPKTPNLVKVTTKGISSTSKTTAKMAKDGPGTSASARKPRPSLSHSSSFPAKTRTPGSMRTSIDGHPIKPRVTGSRDKATLSNETATSASPRSYSRSSASGFSFKLDERAERRREFYLKIEEKVHAKEVEETNLQAKSKESQEEEIKKLRKSLKFKATPMPKFYKEPPPKLELKKIPTTRPKSPKLGRIKSSVAASVEQIDTVHSPHVPRDQTMSPRIKPTNRDKDTAASKNLNSTPLAKTPQVKTGKSKEKALKTESKEEKVEGCIDGNTTQESGFGSSSTNQDTTPADVVVGG</sequence>
<accession>A0ACB9AAD8</accession>
<proteinExistence type="predicted"/>
<dbReference type="EMBL" id="CM042054">
    <property type="protein sequence ID" value="KAI3706584.1"/>
    <property type="molecule type" value="Genomic_DNA"/>
</dbReference>
<reference evidence="1 2" key="2">
    <citation type="journal article" date="2022" name="Mol. Ecol. Resour.">
        <title>The genomes of chicory, endive, great burdock and yacon provide insights into Asteraceae paleo-polyploidization history and plant inulin production.</title>
        <authorList>
            <person name="Fan W."/>
            <person name="Wang S."/>
            <person name="Wang H."/>
            <person name="Wang A."/>
            <person name="Jiang F."/>
            <person name="Liu H."/>
            <person name="Zhao H."/>
            <person name="Xu D."/>
            <person name="Zhang Y."/>
        </authorList>
    </citation>
    <scope>NUCLEOTIDE SEQUENCE [LARGE SCALE GENOMIC DNA]</scope>
    <source>
        <strain evidence="2">cv. Niubang</strain>
    </source>
</reference>
<dbReference type="Proteomes" id="UP001055879">
    <property type="component" value="Linkage Group LG08"/>
</dbReference>
<protein>
    <submittedName>
        <fullName evidence="1">Uncharacterized protein</fullName>
    </submittedName>
</protein>
<name>A0ACB9AAD8_ARCLA</name>
<evidence type="ECO:0000313" key="2">
    <source>
        <dbReference type="Proteomes" id="UP001055879"/>
    </source>
</evidence>
<reference evidence="2" key="1">
    <citation type="journal article" date="2022" name="Mol. Ecol. Resour.">
        <title>The genomes of chicory, endive, great burdock and yacon provide insights into Asteraceae palaeo-polyploidization history and plant inulin production.</title>
        <authorList>
            <person name="Fan W."/>
            <person name="Wang S."/>
            <person name="Wang H."/>
            <person name="Wang A."/>
            <person name="Jiang F."/>
            <person name="Liu H."/>
            <person name="Zhao H."/>
            <person name="Xu D."/>
            <person name="Zhang Y."/>
        </authorList>
    </citation>
    <scope>NUCLEOTIDE SEQUENCE [LARGE SCALE GENOMIC DNA]</scope>
    <source>
        <strain evidence="2">cv. Niubang</strain>
    </source>
</reference>
<evidence type="ECO:0000313" key="1">
    <source>
        <dbReference type="EMBL" id="KAI3706584.1"/>
    </source>
</evidence>
<organism evidence="1 2">
    <name type="scientific">Arctium lappa</name>
    <name type="common">Greater burdock</name>
    <name type="synonym">Lappa major</name>
    <dbReference type="NCBI Taxonomy" id="4217"/>
    <lineage>
        <taxon>Eukaryota</taxon>
        <taxon>Viridiplantae</taxon>
        <taxon>Streptophyta</taxon>
        <taxon>Embryophyta</taxon>
        <taxon>Tracheophyta</taxon>
        <taxon>Spermatophyta</taxon>
        <taxon>Magnoliopsida</taxon>
        <taxon>eudicotyledons</taxon>
        <taxon>Gunneridae</taxon>
        <taxon>Pentapetalae</taxon>
        <taxon>asterids</taxon>
        <taxon>campanulids</taxon>
        <taxon>Asterales</taxon>
        <taxon>Asteraceae</taxon>
        <taxon>Carduoideae</taxon>
        <taxon>Cardueae</taxon>
        <taxon>Arctiinae</taxon>
        <taxon>Arctium</taxon>
    </lineage>
</organism>
<gene>
    <name evidence="1" type="ORF">L6452_24421</name>
</gene>
<keyword evidence="2" id="KW-1185">Reference proteome</keyword>
<comment type="caution">
    <text evidence="1">The sequence shown here is derived from an EMBL/GenBank/DDBJ whole genome shotgun (WGS) entry which is preliminary data.</text>
</comment>